<dbReference type="RefSeq" id="WP_186959434.1">
    <property type="nucleotide sequence ID" value="NZ_JACOOI010000010.1"/>
</dbReference>
<protein>
    <submittedName>
        <fullName evidence="1">Uncharacterized protein</fullName>
    </submittedName>
</protein>
<gene>
    <name evidence="1" type="ORF">H8S77_11160</name>
</gene>
<proteinExistence type="predicted"/>
<name>A0ABR7E102_9BACT</name>
<organism evidence="1 2">
    <name type="scientific">Parabacteroides segnis</name>
    <dbReference type="NCBI Taxonomy" id="2763058"/>
    <lineage>
        <taxon>Bacteria</taxon>
        <taxon>Pseudomonadati</taxon>
        <taxon>Bacteroidota</taxon>
        <taxon>Bacteroidia</taxon>
        <taxon>Bacteroidales</taxon>
        <taxon>Tannerellaceae</taxon>
        <taxon>Parabacteroides</taxon>
    </lineage>
</organism>
<sequence length="1444" mass="155239">MRKYIPLLIILFAFSALNIRTAESLTRKALVAPDCLINNLVNVAKVASGVQNMDYLLDENLNNYATFSGVVGVDVAVGPVVRIKDLKNVYPAGTTAGFCIQAGGNSSILSLNVLKGIGIMLYKGGTLQETILVKEGQNTSALSLHLIQLPGQQEAVSYLTVSSTKDFDEIGLVNTGVALAAIGELKIRYAFVGDAVEKTLTTNNSIAGLSANGAPVLAVSNAGNLITPNLTDFATVSSLIGTAYVELAWTNDYPAGTEIGFKYKDAGILNISLLATTKLILTDSKGKTSTTTLDPSVLGLGVLSQGMVQVSVVADQAFNKARLSFTSAVSTSTKSVYYGYIYDPLTVPHHHNLGLTVNTAICAEQTTYQLTGNSDITKWEVVSQPTGENVAVSSTGTVTNMTAGVTGDYVFRATASDGDTGLVTITKGIQTAVSDACNQPVAGVSLSTAINESSGSLISLSNMTHKENIIDASMSTYAEYNGGLNIADNLQIVGVKKNSGTFSDGTAKRVGFVVESKSTLLSANLLQFFQIRVYNNQTKTYEKVIDNTNVISVGAIGSDSSLKVRYSIVVPADKNFNEIALWKSGVLSTDISTLRIYGAFVEPATLSCYGSPIDCSTTIISTDNTGAAINYAATGINALASVGGTILNLENLIDNNPATYTSVNGIGVASSIKIAVKVGGVLNATHNLGLIIDQSTYLAGVAVGNWMTMETYYKGTSTGETLTNWSVLGLDAIGYGDKEYLMMRPRSPFDEVRITVNGVADLLNNLKLYGLFFRHDIDGDGIPDCIDEESCPGDRTGLTNVNVGPICQNNNLTVTGSGIQGNNYTLFCTALGINGLSYSITSADGSFSWVIGPISTSGRFDLIVKDKNGKIVSDPFFKVHPLNTTWKINPENSDWNHWENWTNGSPLICTNVTIPSDCNIYPVLTNIEQNGCNNIYFESGGEVVKTHLLIYQKAWVDLTLNSDRYYMLAAPLKSMVTGDMFIPAGGNPAPFTSLNAASTPQNRFNPRIYQRLWASDAVGQTLRNGKVTVKPTETQWTKPFNALAQEYSMGKGFSLKAVQGTATLPLIFRFPKEHTEYEYVTTDNQGTGIKETIARSGVGRFIYENNTQGVSFPISVTLTNKTAGTYFLVGNMFMSHIDISEFMKENPGVKSVQVYDGNSSNSTIKADGQLLSNGAGYTRIAPMQSFFITIESPSASQSVRFTEAMLVSAPGTENKLKSTVVPAQPDPGSLFLTASAGQAESNALIRWNPMADKKYVVGEDAGILIDNEVRPSVALFSIADEKALDIQQLDDAAEIQLGFYLRTPADVSLSVRKTENGEWTGWNLFDAEKGLQYSLDTPETTIVLGNLSTNVGRFYLRKETMTNSENGISDENRIFCYKEGTDEVVVRATSATMTRCEVYHVSGRLVDSVSYPATEYRLRLSPGINLIKVYIDGKVPRVLKLSNY</sequence>
<reference evidence="1 2" key="1">
    <citation type="submission" date="2020-08" db="EMBL/GenBank/DDBJ databases">
        <title>Genome public.</title>
        <authorList>
            <person name="Liu C."/>
            <person name="Sun Q."/>
        </authorList>
    </citation>
    <scope>NUCLEOTIDE SEQUENCE [LARGE SCALE GENOMIC DNA]</scope>
    <source>
        <strain evidence="1 2">BX2</strain>
    </source>
</reference>
<dbReference type="EMBL" id="JACOOI010000010">
    <property type="protein sequence ID" value="MBC5643445.1"/>
    <property type="molecule type" value="Genomic_DNA"/>
</dbReference>
<evidence type="ECO:0000313" key="1">
    <source>
        <dbReference type="EMBL" id="MBC5643445.1"/>
    </source>
</evidence>
<keyword evidence="2" id="KW-1185">Reference proteome</keyword>
<dbReference type="Proteomes" id="UP000644010">
    <property type="component" value="Unassembled WGS sequence"/>
</dbReference>
<evidence type="ECO:0000313" key="2">
    <source>
        <dbReference type="Proteomes" id="UP000644010"/>
    </source>
</evidence>
<comment type="caution">
    <text evidence="1">The sequence shown here is derived from an EMBL/GenBank/DDBJ whole genome shotgun (WGS) entry which is preliminary data.</text>
</comment>
<accession>A0ABR7E102</accession>